<evidence type="ECO:0008006" key="3">
    <source>
        <dbReference type="Google" id="ProtNLM"/>
    </source>
</evidence>
<proteinExistence type="predicted"/>
<protein>
    <recommendedName>
        <fullName evidence="3">Peptidase M61 catalytic domain-containing protein</fullName>
    </recommendedName>
</protein>
<accession>A0AAW3ZHM5</accession>
<dbReference type="Proteomes" id="UP000613768">
    <property type="component" value="Unassembled WGS sequence"/>
</dbReference>
<keyword evidence="2" id="KW-1185">Reference proteome</keyword>
<evidence type="ECO:0000313" key="2">
    <source>
        <dbReference type="Proteomes" id="UP000613768"/>
    </source>
</evidence>
<organism evidence="1 2">
    <name type="scientific">Pseudomarimonas arenosa</name>
    <dbReference type="NCBI Taxonomy" id="2774145"/>
    <lineage>
        <taxon>Bacteria</taxon>
        <taxon>Pseudomonadati</taxon>
        <taxon>Pseudomonadota</taxon>
        <taxon>Gammaproteobacteria</taxon>
        <taxon>Lysobacterales</taxon>
        <taxon>Lysobacteraceae</taxon>
        <taxon>Pseudomarimonas</taxon>
    </lineage>
</organism>
<dbReference type="EMBL" id="JACYTR010000001">
    <property type="protein sequence ID" value="MBD8524249.1"/>
    <property type="molecule type" value="Genomic_DNA"/>
</dbReference>
<reference evidence="1 2" key="1">
    <citation type="submission" date="2020-09" db="EMBL/GenBank/DDBJ databases">
        <title>Pseudoxanthomonas sp. CAU 1598 isolated from sand of Yaerae Beach.</title>
        <authorList>
            <person name="Kim W."/>
        </authorList>
    </citation>
    <scope>NUCLEOTIDE SEQUENCE [LARGE SCALE GENOMIC DNA]</scope>
    <source>
        <strain evidence="1 2">CAU 1598</strain>
    </source>
</reference>
<gene>
    <name evidence="1" type="ORF">IFO71_00695</name>
</gene>
<evidence type="ECO:0000313" key="1">
    <source>
        <dbReference type="EMBL" id="MBD8524249.1"/>
    </source>
</evidence>
<sequence>MRWIGILILQCCGLTVQAAPPIEYEVQLRFVQGEARLALDACATAAAERIDWQAPAGQMADIVALRRSSGAALVWRGERVQTLEVQAGECLHWLIDLQAIAERDRWGLGYRSDRYYRAPIAAWLWRPSEFSDRDRLRFAAADGWAISAPWPAANDGWRVLGATPQDWPGTVAWFVGQEQRVMVPGGELRVSVLPSVDTPPPGLREWMQRTADNLLTSAPRWPSGSTQVVLLPLPGVRSPVPWGQVTRGGGSAVHLFLGAAVEPTARASDWTATHEMAHLLHPFMGDRGRWLAEGLASYYQNVARSRSGELSEVEAWSRLRAGFERGQAATPAGAPTLNEVSRRRTRGSTMRVYWSGAAFWLQTDLALRSAGYSLDQALAGFAERHLPSTRLWRPEAFVRALGEHVSEAERDALQTRFSAYQARTDFPALPELLRQAPDDGPPPAVVAILRPAEHALCMGTEARPLAPPSAPGAKDEC</sequence>
<name>A0AAW3ZHM5_9GAMM</name>
<dbReference type="Gene3D" id="1.10.390.10">
    <property type="entry name" value="Neutral Protease Domain 2"/>
    <property type="match status" value="1"/>
</dbReference>
<dbReference type="AlphaFoldDB" id="A0AAW3ZHM5"/>
<dbReference type="InterPro" id="IPR027268">
    <property type="entry name" value="Peptidase_M4/M1_CTD_sf"/>
</dbReference>
<dbReference type="RefSeq" id="WP_192027591.1">
    <property type="nucleotide sequence ID" value="NZ_JACYTR010000001.1"/>
</dbReference>
<comment type="caution">
    <text evidence="1">The sequence shown here is derived from an EMBL/GenBank/DDBJ whole genome shotgun (WGS) entry which is preliminary data.</text>
</comment>